<keyword evidence="7" id="KW-1185">Reference proteome</keyword>
<accession>A0A386H4J5</accession>
<comment type="pathway">
    <text evidence="3">Amino-acid biosynthesis.</text>
</comment>
<dbReference type="FunFam" id="3.40.50.720:FF:000208">
    <property type="entry name" value="Prephenate dehydrogenase"/>
    <property type="match status" value="1"/>
</dbReference>
<dbReference type="OrthoDB" id="9802008at2"/>
<dbReference type="Gene3D" id="1.10.3660.10">
    <property type="entry name" value="6-phosphogluconate dehydrogenase C-terminal like domain"/>
    <property type="match status" value="1"/>
</dbReference>
<dbReference type="PROSITE" id="PS51176">
    <property type="entry name" value="PDH_ADH"/>
    <property type="match status" value="1"/>
</dbReference>
<name>A0A386H4J5_9CLOT</name>
<keyword evidence="2" id="KW-0560">Oxidoreductase</keyword>
<reference evidence="6 7" key="1">
    <citation type="journal article" date="2019" name="Int. J. Syst. Evol. Microbiol.">
        <title>Clostridium fermenticellae sp. nov., isolated from the mud in a fermentation cellar for the production of the Chinese liquor, baijiu.</title>
        <authorList>
            <person name="Xu P.X."/>
            <person name="Chai L.J."/>
            <person name="Qiu T."/>
            <person name="Zhang X.J."/>
            <person name="Lu Z.M."/>
            <person name="Xiao C."/>
            <person name="Wang S.T."/>
            <person name="Shen C.H."/>
            <person name="Shi J.S."/>
            <person name="Xu Z.H."/>
        </authorList>
    </citation>
    <scope>NUCLEOTIDE SEQUENCE [LARGE SCALE GENOMIC DNA]</scope>
    <source>
        <strain evidence="6 7">JN500901</strain>
    </source>
</reference>
<dbReference type="GO" id="GO:0008977">
    <property type="term" value="F:prephenate dehydrogenase (NAD+) activity"/>
    <property type="evidence" value="ECO:0007669"/>
    <property type="project" value="InterPro"/>
</dbReference>
<evidence type="ECO:0000256" key="3">
    <source>
        <dbReference type="ARBA" id="ARBA00029440"/>
    </source>
</evidence>
<dbReference type="Gene3D" id="3.40.50.720">
    <property type="entry name" value="NAD(P)-binding Rossmann-like Domain"/>
    <property type="match status" value="1"/>
</dbReference>
<keyword evidence="4" id="KW-0472">Membrane</keyword>
<keyword evidence="4" id="KW-0812">Transmembrane</keyword>
<dbReference type="RefSeq" id="WP_119972216.1">
    <property type="nucleotide sequence ID" value="NZ_CP032416.1"/>
</dbReference>
<sequence>MEDHDFRLNIVVVGLGLIGSSFAMALKKLKPKNIWGIDKDKDTVDIALSKNIIDKGFTSERYILKTADITVIALYPENTVEFVKENIKNFKKNSIIIDVSGIKSKVVEDINSFLPEDLEFIGTHPMAGRENRGVKYARDDIFNGTNYVITPSCRNKEKNLDLIESIAKKIGFKNVVYTSPKEHDDMIAFTSQMPHVLAAALIDSITDESDVNLFIGGSFKDVTRVALINPELWAELFTVNSDALIGKIEKFEESLDRIRTAVKLKDRQTLCAIFKDVTYKRKQIF</sequence>
<dbReference type="InterPro" id="IPR046825">
    <property type="entry name" value="PDH_C"/>
</dbReference>
<dbReference type="GO" id="GO:0004665">
    <property type="term" value="F:prephenate dehydrogenase (NADP+) activity"/>
    <property type="evidence" value="ECO:0007669"/>
    <property type="project" value="InterPro"/>
</dbReference>
<evidence type="ECO:0000256" key="2">
    <source>
        <dbReference type="ARBA" id="ARBA00023002"/>
    </source>
</evidence>
<evidence type="ECO:0000256" key="4">
    <source>
        <dbReference type="SAM" id="Phobius"/>
    </source>
</evidence>
<feature type="transmembrane region" description="Helical" evidence="4">
    <location>
        <begin position="6"/>
        <end position="26"/>
    </location>
</feature>
<dbReference type="SUPFAM" id="SSF48179">
    <property type="entry name" value="6-phosphogluconate dehydrogenase C-terminal domain-like"/>
    <property type="match status" value="1"/>
</dbReference>
<dbReference type="PANTHER" id="PTHR21363">
    <property type="entry name" value="PREPHENATE DEHYDROGENASE"/>
    <property type="match status" value="1"/>
</dbReference>
<dbReference type="GO" id="GO:0070403">
    <property type="term" value="F:NAD+ binding"/>
    <property type="evidence" value="ECO:0007669"/>
    <property type="project" value="InterPro"/>
</dbReference>
<dbReference type="InterPro" id="IPR050812">
    <property type="entry name" value="Preph/Arog_dehydrog"/>
</dbReference>
<feature type="domain" description="Prephenate/arogenate dehydrogenase" evidence="5">
    <location>
        <begin position="8"/>
        <end position="285"/>
    </location>
</feature>
<keyword evidence="4" id="KW-1133">Transmembrane helix</keyword>
<organism evidence="6 7">
    <name type="scientific">Clostridium fermenticellae</name>
    <dbReference type="NCBI Taxonomy" id="2068654"/>
    <lineage>
        <taxon>Bacteria</taxon>
        <taxon>Bacillati</taxon>
        <taxon>Bacillota</taxon>
        <taxon>Clostridia</taxon>
        <taxon>Eubacteriales</taxon>
        <taxon>Clostridiaceae</taxon>
        <taxon>Clostridium</taxon>
    </lineage>
</organism>
<dbReference type="InterPro" id="IPR003099">
    <property type="entry name" value="Prephen_DH"/>
</dbReference>
<dbReference type="Pfam" id="PF02153">
    <property type="entry name" value="PDH_N"/>
    <property type="match status" value="1"/>
</dbReference>
<dbReference type="Proteomes" id="UP000266301">
    <property type="component" value="Chromosome"/>
</dbReference>
<proteinExistence type="inferred from homology"/>
<dbReference type="InterPro" id="IPR008927">
    <property type="entry name" value="6-PGluconate_DH-like_C_sf"/>
</dbReference>
<dbReference type="SUPFAM" id="SSF51735">
    <property type="entry name" value="NAD(P)-binding Rossmann-fold domains"/>
    <property type="match status" value="1"/>
</dbReference>
<dbReference type="EMBL" id="CP032416">
    <property type="protein sequence ID" value="AYD40453.1"/>
    <property type="molecule type" value="Genomic_DNA"/>
</dbReference>
<dbReference type="KEGG" id="cfer:D4Z93_07915"/>
<comment type="similarity">
    <text evidence="1">Belongs to the prephenate/arogenate dehydrogenase family.</text>
</comment>
<dbReference type="PANTHER" id="PTHR21363:SF0">
    <property type="entry name" value="PREPHENATE DEHYDROGENASE [NADP(+)]"/>
    <property type="match status" value="1"/>
</dbReference>
<evidence type="ECO:0000313" key="7">
    <source>
        <dbReference type="Proteomes" id="UP000266301"/>
    </source>
</evidence>
<dbReference type="InterPro" id="IPR046826">
    <property type="entry name" value="PDH_N"/>
</dbReference>
<evidence type="ECO:0000313" key="6">
    <source>
        <dbReference type="EMBL" id="AYD40453.1"/>
    </source>
</evidence>
<dbReference type="Pfam" id="PF20463">
    <property type="entry name" value="PDH_C"/>
    <property type="match status" value="1"/>
</dbReference>
<evidence type="ECO:0000259" key="5">
    <source>
        <dbReference type="PROSITE" id="PS51176"/>
    </source>
</evidence>
<dbReference type="AlphaFoldDB" id="A0A386H4J5"/>
<dbReference type="GO" id="GO:0006571">
    <property type="term" value="P:tyrosine biosynthetic process"/>
    <property type="evidence" value="ECO:0007669"/>
    <property type="project" value="InterPro"/>
</dbReference>
<protein>
    <submittedName>
        <fullName evidence="6">Prephenate dehydrogenase</fullName>
    </submittedName>
</protein>
<gene>
    <name evidence="6" type="ORF">D4Z93_07915</name>
</gene>
<evidence type="ECO:0000256" key="1">
    <source>
        <dbReference type="ARBA" id="ARBA00007964"/>
    </source>
</evidence>
<dbReference type="InterPro" id="IPR036291">
    <property type="entry name" value="NAD(P)-bd_dom_sf"/>
</dbReference>